<feature type="domain" description="Cytochrome C Planctomycete-type" evidence="1">
    <location>
        <begin position="31"/>
        <end position="87"/>
    </location>
</feature>
<feature type="non-terminal residue" evidence="2">
    <location>
        <position position="196"/>
    </location>
</feature>
<dbReference type="Gene3D" id="2.130.10.10">
    <property type="entry name" value="YVTN repeat-like/Quinoprotein amine dehydrogenase"/>
    <property type="match status" value="1"/>
</dbReference>
<protein>
    <recommendedName>
        <fullName evidence="1">Cytochrome C Planctomycete-type domain-containing protein</fullName>
    </recommendedName>
</protein>
<gene>
    <name evidence="2" type="ORF">METZ01_LOCUS441842</name>
</gene>
<sequence length="196" mass="21484">VLFSILMCSVSLCAAPVSFKGEIAPILRAQCQSCHGTKDAKGDFRVDSYAELMRALEGEPARVLQGNANDSLLHQLLVTFDKSDRMPQKSEPLTAQHIELFKRWIDEGAKFDGGDPKATLAQVIPARVHAAAPEKYSLDFPITALAFSKDASQLAVGGLREITLWNVANGKLIHRIPNMSQRTFALAWLPDGRTIL</sequence>
<feature type="non-terminal residue" evidence="2">
    <location>
        <position position="1"/>
    </location>
</feature>
<organism evidence="2">
    <name type="scientific">marine metagenome</name>
    <dbReference type="NCBI Taxonomy" id="408172"/>
    <lineage>
        <taxon>unclassified sequences</taxon>
        <taxon>metagenomes</taxon>
        <taxon>ecological metagenomes</taxon>
    </lineage>
</organism>
<dbReference type="SUPFAM" id="SSF50978">
    <property type="entry name" value="WD40 repeat-like"/>
    <property type="match status" value="1"/>
</dbReference>
<dbReference type="InterPro" id="IPR036322">
    <property type="entry name" value="WD40_repeat_dom_sf"/>
</dbReference>
<evidence type="ECO:0000259" key="1">
    <source>
        <dbReference type="Pfam" id="PF07635"/>
    </source>
</evidence>
<evidence type="ECO:0000313" key="2">
    <source>
        <dbReference type="EMBL" id="SVD88988.1"/>
    </source>
</evidence>
<name>A0A382Z2M7_9ZZZZ</name>
<dbReference type="PANTHER" id="PTHR35889:SF3">
    <property type="entry name" value="F-BOX DOMAIN-CONTAINING PROTEIN"/>
    <property type="match status" value="1"/>
</dbReference>
<reference evidence="2" key="1">
    <citation type="submission" date="2018-05" db="EMBL/GenBank/DDBJ databases">
        <authorList>
            <person name="Lanie J.A."/>
            <person name="Ng W.-L."/>
            <person name="Kazmierczak K.M."/>
            <person name="Andrzejewski T.M."/>
            <person name="Davidsen T.M."/>
            <person name="Wayne K.J."/>
            <person name="Tettelin H."/>
            <person name="Glass J.I."/>
            <person name="Rusch D."/>
            <person name="Podicherti R."/>
            <person name="Tsui H.-C.T."/>
            <person name="Winkler M.E."/>
        </authorList>
    </citation>
    <scope>NUCLEOTIDE SEQUENCE</scope>
</reference>
<proteinExistence type="predicted"/>
<dbReference type="InterPro" id="IPR011429">
    <property type="entry name" value="Cyt_c_Planctomycete-type"/>
</dbReference>
<accession>A0A382Z2M7</accession>
<dbReference type="AlphaFoldDB" id="A0A382Z2M7"/>
<dbReference type="InterPro" id="IPR015943">
    <property type="entry name" value="WD40/YVTN_repeat-like_dom_sf"/>
</dbReference>
<dbReference type="PANTHER" id="PTHR35889">
    <property type="entry name" value="CYCLOINULO-OLIGOSACCHARIDE FRUCTANOTRANSFERASE-RELATED"/>
    <property type="match status" value="1"/>
</dbReference>
<dbReference type="EMBL" id="UINC01180009">
    <property type="protein sequence ID" value="SVD88988.1"/>
    <property type="molecule type" value="Genomic_DNA"/>
</dbReference>
<dbReference type="Pfam" id="PF07635">
    <property type="entry name" value="PSCyt1"/>
    <property type="match status" value="1"/>
</dbReference>